<sequence length="146" mass="17122">MATLCVKIMKHKATLFSIILSISPCYSIEMPEYFNIQMAKDMSKLYCTDIKFSQCLGTNEQNCSVRMEKSVAKCDYSPLWQEFNRKEEAGDDYVIDRKIQNKIGECVNSEFRKHFNVSDSQYDQCLVEKSLRFKEKIRAQRAELEE</sequence>
<comment type="caution">
    <text evidence="1">The sequence shown here is derived from an EMBL/GenBank/DDBJ whole genome shotgun (WGS) entry which is preliminary data.</text>
</comment>
<keyword evidence="2" id="KW-1185">Reference proteome</keyword>
<reference evidence="1 2" key="1">
    <citation type="submission" date="2016-03" db="EMBL/GenBank/DDBJ databases">
        <title>Chemosynthetic sulphur-oxidizing symbionts of marine invertebrate animals are capable of nitrogen fixation.</title>
        <authorList>
            <person name="Petersen J.M."/>
            <person name="Kemper A."/>
            <person name="Gruber-Vodicka H."/>
            <person name="Cardini U."/>
            <person name="Geest Mvander."/>
            <person name="Kleiner M."/>
            <person name="Bulgheresi S."/>
            <person name="Fussmann M."/>
            <person name="Herbold C."/>
            <person name="Seah B.K.B."/>
            <person name="Antony C.Paul."/>
            <person name="Liu D."/>
            <person name="Belitz A."/>
            <person name="Weber M."/>
        </authorList>
    </citation>
    <scope>NUCLEOTIDE SEQUENCE [LARGE SCALE GENOMIC DNA]</scope>
    <source>
        <strain evidence="1">G_D</strain>
    </source>
</reference>
<evidence type="ECO:0000313" key="1">
    <source>
        <dbReference type="EMBL" id="ODB95940.1"/>
    </source>
</evidence>
<dbReference type="EMBL" id="LVJZ01000003">
    <property type="protein sequence ID" value="ODB95940.1"/>
    <property type="molecule type" value="Genomic_DNA"/>
</dbReference>
<proteinExistence type="predicted"/>
<dbReference type="AlphaFoldDB" id="A0A1E2UMI9"/>
<protein>
    <submittedName>
        <fullName evidence="1">Uncharacterized protein</fullName>
    </submittedName>
</protein>
<name>A0A1E2UMI9_9GAMM</name>
<evidence type="ECO:0000313" key="2">
    <source>
        <dbReference type="Proteomes" id="UP000094849"/>
    </source>
</evidence>
<gene>
    <name evidence="1" type="ORF">A3196_03710</name>
</gene>
<organism evidence="1 2">
    <name type="scientific">Candidatus Thiodiazotropha endoloripes</name>
    <dbReference type="NCBI Taxonomy" id="1818881"/>
    <lineage>
        <taxon>Bacteria</taxon>
        <taxon>Pseudomonadati</taxon>
        <taxon>Pseudomonadota</taxon>
        <taxon>Gammaproteobacteria</taxon>
        <taxon>Chromatiales</taxon>
        <taxon>Sedimenticolaceae</taxon>
        <taxon>Candidatus Thiodiazotropha</taxon>
    </lineage>
</organism>
<accession>A0A1E2UMI9</accession>
<dbReference type="STRING" id="1818881.A3196_03710"/>
<dbReference type="Proteomes" id="UP000094849">
    <property type="component" value="Unassembled WGS sequence"/>
</dbReference>